<accession>A0A1M7AEE1</accession>
<proteinExistence type="predicted"/>
<keyword evidence="1" id="KW-0812">Transmembrane</keyword>
<name>A0A1M7AEE1_9ACTN</name>
<evidence type="ECO:0000313" key="3">
    <source>
        <dbReference type="Proteomes" id="UP000184111"/>
    </source>
</evidence>
<feature type="transmembrane region" description="Helical" evidence="1">
    <location>
        <begin position="26"/>
        <end position="45"/>
    </location>
</feature>
<dbReference type="Proteomes" id="UP000184111">
    <property type="component" value="Unassembled WGS sequence"/>
</dbReference>
<feature type="transmembrane region" description="Helical" evidence="1">
    <location>
        <begin position="190"/>
        <end position="208"/>
    </location>
</feature>
<keyword evidence="1" id="KW-1133">Transmembrane helix</keyword>
<evidence type="ECO:0000313" key="2">
    <source>
        <dbReference type="EMBL" id="SHL41163.1"/>
    </source>
</evidence>
<keyword evidence="3" id="KW-1185">Reference proteome</keyword>
<sequence length="242" mass="24341">MHPVLREARDTLVPDPAGPHGPLPPLLLALTLVTGLVDAFSYLALGRVFVANMTGNVVFLGFSLAGASGFSVTASVVSLAAFAVGALLGGRLAHAMPGHRGRLLLAVTAAQTALVVAAWVLASVADLPARGGWRAALIVLLGLAMGGQNAVVRRLAVPELTTTVLTMTITGMASDGRLAGGTGAKVGSRLLSASAMFVGALAGAALIGHAGRELPLPVAAAVLASVSAALLTQRHSTRRWTA</sequence>
<evidence type="ECO:0000256" key="1">
    <source>
        <dbReference type="SAM" id="Phobius"/>
    </source>
</evidence>
<dbReference type="Pfam" id="PF06912">
    <property type="entry name" value="DUF1275"/>
    <property type="match status" value="1"/>
</dbReference>
<keyword evidence="1" id="KW-0472">Membrane</keyword>
<dbReference type="PANTHER" id="PTHR37488">
    <property type="entry name" value="DUF1275 DOMAIN-CONTAINING PROTEIN"/>
    <property type="match status" value="1"/>
</dbReference>
<dbReference type="PANTHER" id="PTHR37488:SF2">
    <property type="entry name" value="DUF1275 DOMAIN-CONTAINING PROTEIN"/>
    <property type="match status" value="1"/>
</dbReference>
<dbReference type="RefSeq" id="WP_073495665.1">
    <property type="nucleotide sequence ID" value="NZ_FRBI01000004.1"/>
</dbReference>
<gene>
    <name evidence="2" type="ORF">SAMN05216499_10474</name>
</gene>
<reference evidence="2 3" key="1">
    <citation type="submission" date="2016-11" db="EMBL/GenBank/DDBJ databases">
        <authorList>
            <person name="Jaros S."/>
            <person name="Januszkiewicz K."/>
            <person name="Wedrychowicz H."/>
        </authorList>
    </citation>
    <scope>NUCLEOTIDE SEQUENCE [LARGE SCALE GENOMIC DNA]</scope>
    <source>
        <strain evidence="2 3">CGMCC 4.2025</strain>
    </source>
</reference>
<feature type="transmembrane region" description="Helical" evidence="1">
    <location>
        <begin position="102"/>
        <end position="121"/>
    </location>
</feature>
<feature type="transmembrane region" description="Helical" evidence="1">
    <location>
        <begin position="214"/>
        <end position="232"/>
    </location>
</feature>
<dbReference type="InterPro" id="IPR010699">
    <property type="entry name" value="DUF1275"/>
</dbReference>
<dbReference type="OrthoDB" id="4272751at2"/>
<dbReference type="STRING" id="310782.SAMN05216499_10474"/>
<organism evidence="2 3">
    <name type="scientific">Actinacidiphila paucisporea</name>
    <dbReference type="NCBI Taxonomy" id="310782"/>
    <lineage>
        <taxon>Bacteria</taxon>
        <taxon>Bacillati</taxon>
        <taxon>Actinomycetota</taxon>
        <taxon>Actinomycetes</taxon>
        <taxon>Kitasatosporales</taxon>
        <taxon>Streptomycetaceae</taxon>
        <taxon>Actinacidiphila</taxon>
    </lineage>
</organism>
<feature type="transmembrane region" description="Helical" evidence="1">
    <location>
        <begin position="57"/>
        <end position="90"/>
    </location>
</feature>
<dbReference type="EMBL" id="FRBI01000004">
    <property type="protein sequence ID" value="SHL41163.1"/>
    <property type="molecule type" value="Genomic_DNA"/>
</dbReference>
<dbReference type="AlphaFoldDB" id="A0A1M7AEE1"/>
<protein>
    <submittedName>
        <fullName evidence="2">Uncharacterized membrane protein YoaK, UPF0700 family</fullName>
    </submittedName>
</protein>